<dbReference type="InterPro" id="IPR013083">
    <property type="entry name" value="Znf_RING/FYVE/PHD"/>
</dbReference>
<dbReference type="AlphaFoldDB" id="A0A7K7VT01"/>
<dbReference type="Proteomes" id="UP000533954">
    <property type="component" value="Unassembled WGS sequence"/>
</dbReference>
<dbReference type="Pfam" id="PF13771">
    <property type="entry name" value="zf-HC5HC2H"/>
    <property type="match status" value="1"/>
</dbReference>
<dbReference type="SMART" id="SM00249">
    <property type="entry name" value="PHD"/>
    <property type="match status" value="1"/>
</dbReference>
<evidence type="ECO:0000259" key="10">
    <source>
        <dbReference type="PROSITE" id="PS51805"/>
    </source>
</evidence>
<keyword evidence="4" id="KW-0863">Zinc-finger</keyword>
<keyword evidence="2" id="KW-0479">Metal-binding</keyword>
<feature type="non-terminal residue" evidence="11">
    <location>
        <position position="210"/>
    </location>
</feature>
<evidence type="ECO:0000256" key="9">
    <source>
        <dbReference type="SAM" id="MobiDB-lite"/>
    </source>
</evidence>
<keyword evidence="11" id="KW-0489">Methyltransferase</keyword>
<keyword evidence="5" id="KW-0862">Zinc</keyword>
<keyword evidence="7" id="KW-0804">Transcription</keyword>
<keyword evidence="6" id="KW-0805">Transcription regulation</keyword>
<evidence type="ECO:0000313" key="12">
    <source>
        <dbReference type="Proteomes" id="UP000533954"/>
    </source>
</evidence>
<comment type="caution">
    <text evidence="11">The sequence shown here is derived from an EMBL/GenBank/DDBJ whole genome shotgun (WGS) entry which is preliminary data.</text>
</comment>
<evidence type="ECO:0000256" key="2">
    <source>
        <dbReference type="ARBA" id="ARBA00022723"/>
    </source>
</evidence>
<keyword evidence="11" id="KW-0808">Transferase</keyword>
<dbReference type="OrthoDB" id="308383at2759"/>
<gene>
    <name evidence="11" type="primary">Kmt2d</name>
    <name evidence="11" type="ORF">EUDELE_R14962</name>
</gene>
<organism evidence="11 12">
    <name type="scientific">Eudromia elegans</name>
    <name type="common">Elegant crested-tinamou</name>
    <dbReference type="NCBI Taxonomy" id="8805"/>
    <lineage>
        <taxon>Eukaryota</taxon>
        <taxon>Metazoa</taxon>
        <taxon>Chordata</taxon>
        <taxon>Craniata</taxon>
        <taxon>Vertebrata</taxon>
        <taxon>Euteleostomi</taxon>
        <taxon>Archelosauria</taxon>
        <taxon>Archosauria</taxon>
        <taxon>Dinosauria</taxon>
        <taxon>Saurischia</taxon>
        <taxon>Theropoda</taxon>
        <taxon>Coelurosauria</taxon>
        <taxon>Aves</taxon>
        <taxon>Palaeognathae</taxon>
        <taxon>Tinamiformes</taxon>
        <taxon>Tinamidae</taxon>
        <taxon>Eudromia</taxon>
    </lineage>
</organism>
<keyword evidence="12" id="KW-1185">Reference proteome</keyword>
<proteinExistence type="predicted"/>
<feature type="compositionally biased region" description="Pro residues" evidence="9">
    <location>
        <begin position="82"/>
        <end position="95"/>
    </location>
</feature>
<dbReference type="EMBL" id="VZSX01000321">
    <property type="protein sequence ID" value="NXA43732.1"/>
    <property type="molecule type" value="Genomic_DNA"/>
</dbReference>
<dbReference type="GO" id="GO:0003713">
    <property type="term" value="F:transcription coactivator activity"/>
    <property type="evidence" value="ECO:0007669"/>
    <property type="project" value="TreeGrafter"/>
</dbReference>
<evidence type="ECO:0000256" key="1">
    <source>
        <dbReference type="ARBA" id="ARBA00004123"/>
    </source>
</evidence>
<dbReference type="InterPro" id="IPR001965">
    <property type="entry name" value="Znf_PHD"/>
</dbReference>
<evidence type="ECO:0000256" key="8">
    <source>
        <dbReference type="ARBA" id="ARBA00023242"/>
    </source>
</evidence>
<dbReference type="GO" id="GO:0044666">
    <property type="term" value="C:MLL3/4 complex"/>
    <property type="evidence" value="ECO:0007669"/>
    <property type="project" value="TreeGrafter"/>
</dbReference>
<keyword evidence="3" id="KW-0677">Repeat</keyword>
<evidence type="ECO:0000313" key="11">
    <source>
        <dbReference type="EMBL" id="NXA43732.1"/>
    </source>
</evidence>
<evidence type="ECO:0000256" key="5">
    <source>
        <dbReference type="ARBA" id="ARBA00022833"/>
    </source>
</evidence>
<dbReference type="PANTHER" id="PTHR45888">
    <property type="entry name" value="HL01030P-RELATED"/>
    <property type="match status" value="1"/>
</dbReference>
<feature type="region of interest" description="Disordered" evidence="9">
    <location>
        <begin position="1"/>
        <end position="58"/>
    </location>
</feature>
<dbReference type="GO" id="GO:0008270">
    <property type="term" value="F:zinc ion binding"/>
    <property type="evidence" value="ECO:0007669"/>
    <property type="project" value="UniProtKB-KW"/>
</dbReference>
<dbReference type="InterPro" id="IPR034732">
    <property type="entry name" value="EPHD"/>
</dbReference>
<comment type="subcellular location">
    <subcellularLocation>
        <location evidence="1">Nucleus</location>
    </subcellularLocation>
</comment>
<dbReference type="GO" id="GO:0032259">
    <property type="term" value="P:methylation"/>
    <property type="evidence" value="ECO:0007669"/>
    <property type="project" value="UniProtKB-KW"/>
</dbReference>
<dbReference type="Gene3D" id="3.30.40.10">
    <property type="entry name" value="Zinc/RING finger domain, C3HC4 (zinc finger)"/>
    <property type="match status" value="1"/>
</dbReference>
<feature type="non-terminal residue" evidence="11">
    <location>
        <position position="1"/>
    </location>
</feature>
<feature type="compositionally biased region" description="Basic and acidic residues" evidence="9">
    <location>
        <begin position="1"/>
        <end position="14"/>
    </location>
</feature>
<dbReference type="GO" id="GO:0042800">
    <property type="term" value="F:histone H3K4 methyltransferase activity"/>
    <property type="evidence" value="ECO:0007669"/>
    <property type="project" value="TreeGrafter"/>
</dbReference>
<protein>
    <submittedName>
        <fullName evidence="11">KMT2D methyltransferase</fullName>
    </submittedName>
</protein>
<dbReference type="PROSITE" id="PS51805">
    <property type="entry name" value="EPHD"/>
    <property type="match status" value="1"/>
</dbReference>
<accession>A0A7K7VT01</accession>
<evidence type="ECO:0000256" key="3">
    <source>
        <dbReference type="ARBA" id="ARBA00022737"/>
    </source>
</evidence>
<evidence type="ECO:0000256" key="6">
    <source>
        <dbReference type="ARBA" id="ARBA00023015"/>
    </source>
</evidence>
<feature type="region of interest" description="Disordered" evidence="9">
    <location>
        <begin position="76"/>
        <end position="116"/>
    </location>
</feature>
<name>A0A7K7VT01_EUDEL</name>
<dbReference type="GO" id="GO:0045944">
    <property type="term" value="P:positive regulation of transcription by RNA polymerase II"/>
    <property type="evidence" value="ECO:0007669"/>
    <property type="project" value="TreeGrafter"/>
</dbReference>
<evidence type="ECO:0000256" key="4">
    <source>
        <dbReference type="ARBA" id="ARBA00022771"/>
    </source>
</evidence>
<reference evidence="11 12" key="1">
    <citation type="submission" date="2019-09" db="EMBL/GenBank/DDBJ databases">
        <title>Bird 10,000 Genomes (B10K) Project - Family phase.</title>
        <authorList>
            <person name="Zhang G."/>
        </authorList>
    </citation>
    <scope>NUCLEOTIDE SEQUENCE [LARGE SCALE GENOMIC DNA]</scope>
    <source>
        <strain evidence="11">B10K-LSUMZ-16893</strain>
    </source>
</reference>
<dbReference type="PANTHER" id="PTHR45888:SF2">
    <property type="entry name" value="HISTONE-LYSINE N-METHYLTRANSFERASE 2D"/>
    <property type="match status" value="1"/>
</dbReference>
<keyword evidence="8" id="KW-0539">Nucleus</keyword>
<feature type="domain" description="PHD-type" evidence="10">
    <location>
        <begin position="106"/>
        <end position="210"/>
    </location>
</feature>
<sequence length="210" mass="22032">MDEQKPPSEDKDSEAPADGAASSEEADGDPLKPPEGASVGPEPERAGAQEPPQAGSAPARRCALCNCAAWSPHGQQELQRFDPPPDWPPWPPAPEPAESLREPPPDAAAPVGFPEPVAPAQLFEPTGHCWVHRCCAAWSAGVPPGTAGLAHVARAVFSGISQKCEHCQRLGATVPCHADGCPRLYHLPCAAPGGCFQCTQTLRLLCPEHV</sequence>
<evidence type="ECO:0000256" key="7">
    <source>
        <dbReference type="ARBA" id="ARBA00023163"/>
    </source>
</evidence>